<evidence type="ECO:0000256" key="7">
    <source>
        <dbReference type="ARBA" id="ARBA00023180"/>
    </source>
</evidence>
<keyword evidence="7" id="KW-0325">Glycoprotein</keyword>
<evidence type="ECO:0000313" key="11">
    <source>
        <dbReference type="Ensembl" id="ENSHCOP00000016998.1"/>
    </source>
</evidence>
<keyword evidence="4 10" id="KW-0732">Signal</keyword>
<keyword evidence="3 9" id="KW-0812">Transmembrane</keyword>
<feature type="region of interest" description="Disordered" evidence="8">
    <location>
        <begin position="127"/>
        <end position="146"/>
    </location>
</feature>
<keyword evidence="12" id="KW-1185">Reference proteome</keyword>
<dbReference type="STRING" id="109280.ENSHCOP00000016998"/>
<dbReference type="PANTHER" id="PTHR28607:SF2">
    <property type="entry name" value="PROTEIN FAM174C"/>
    <property type="match status" value="1"/>
</dbReference>
<dbReference type="AlphaFoldDB" id="A0A3Q2YHL2"/>
<feature type="signal peptide" evidence="10">
    <location>
        <begin position="1"/>
        <end position="25"/>
    </location>
</feature>
<reference evidence="11" key="1">
    <citation type="submission" date="2025-08" db="UniProtKB">
        <authorList>
            <consortium name="Ensembl"/>
        </authorList>
    </citation>
    <scope>IDENTIFICATION</scope>
</reference>
<sequence length="146" mass="15168">MAATARSALVLPLLLVLLPVWRTLAVLGAPQAHEASGPAAGSSNSNSSGAAAAGGAGKEGQTLSGFNADSSMVQRALYVLVAITAFGLLYFLIRAVRVKKTSPRKKYGLLARSDDALELTAAVASDDDDDNTLYEARPLRRTEVAP</sequence>
<comment type="subcellular location">
    <subcellularLocation>
        <location evidence="1">Membrane</location>
        <topology evidence="1">Single-pass type I membrane protein</topology>
    </subcellularLocation>
</comment>
<keyword evidence="5 9" id="KW-1133">Transmembrane helix</keyword>
<evidence type="ECO:0000256" key="2">
    <source>
        <dbReference type="ARBA" id="ARBA00006986"/>
    </source>
</evidence>
<feature type="chain" id="PRO_5018704640" evidence="10">
    <location>
        <begin position="26"/>
        <end position="146"/>
    </location>
</feature>
<dbReference type="PANTHER" id="PTHR28607">
    <property type="entry name" value="EXPRESSED PROTEIN"/>
    <property type="match status" value="1"/>
</dbReference>
<evidence type="ECO:0000256" key="1">
    <source>
        <dbReference type="ARBA" id="ARBA00004479"/>
    </source>
</evidence>
<evidence type="ECO:0000313" key="12">
    <source>
        <dbReference type="Proteomes" id="UP000264820"/>
    </source>
</evidence>
<evidence type="ECO:0000256" key="4">
    <source>
        <dbReference type="ARBA" id="ARBA00022729"/>
    </source>
</evidence>
<protein>
    <submittedName>
        <fullName evidence="11">Uncharacterized protein</fullName>
    </submittedName>
</protein>
<evidence type="ECO:0000256" key="10">
    <source>
        <dbReference type="SAM" id="SignalP"/>
    </source>
</evidence>
<evidence type="ECO:0000256" key="6">
    <source>
        <dbReference type="ARBA" id="ARBA00023136"/>
    </source>
</evidence>
<feature type="transmembrane region" description="Helical" evidence="9">
    <location>
        <begin position="76"/>
        <end position="96"/>
    </location>
</feature>
<dbReference type="Pfam" id="PF06679">
    <property type="entry name" value="DUF1180"/>
    <property type="match status" value="1"/>
</dbReference>
<keyword evidence="6 9" id="KW-0472">Membrane</keyword>
<accession>A0A3Q2YHL2</accession>
<dbReference type="OMA" id="NMEMASM"/>
<proteinExistence type="inferred from homology"/>
<dbReference type="Proteomes" id="UP000264820">
    <property type="component" value="Unplaced"/>
</dbReference>
<dbReference type="InterPro" id="IPR009565">
    <property type="entry name" value="FAM174-like"/>
</dbReference>
<evidence type="ECO:0000256" key="3">
    <source>
        <dbReference type="ARBA" id="ARBA00022692"/>
    </source>
</evidence>
<dbReference type="GeneTree" id="ENSGT00530000064649"/>
<dbReference type="GO" id="GO:0016020">
    <property type="term" value="C:membrane"/>
    <property type="evidence" value="ECO:0007669"/>
    <property type="project" value="UniProtKB-SubCell"/>
</dbReference>
<feature type="region of interest" description="Disordered" evidence="8">
    <location>
        <begin position="35"/>
        <end position="59"/>
    </location>
</feature>
<feature type="compositionally biased region" description="Low complexity" evidence="8">
    <location>
        <begin position="35"/>
        <end position="51"/>
    </location>
</feature>
<evidence type="ECO:0000256" key="9">
    <source>
        <dbReference type="SAM" id="Phobius"/>
    </source>
</evidence>
<name>A0A3Q2YHL2_HIPCM</name>
<dbReference type="GO" id="GO:0005576">
    <property type="term" value="C:extracellular region"/>
    <property type="evidence" value="ECO:0007669"/>
    <property type="project" value="TreeGrafter"/>
</dbReference>
<feature type="compositionally biased region" description="Basic and acidic residues" evidence="8">
    <location>
        <begin position="137"/>
        <end position="146"/>
    </location>
</feature>
<comment type="similarity">
    <text evidence="2">Belongs to the FAM174 family.</text>
</comment>
<reference evidence="11" key="2">
    <citation type="submission" date="2025-09" db="UniProtKB">
        <authorList>
            <consortium name="Ensembl"/>
        </authorList>
    </citation>
    <scope>IDENTIFICATION</scope>
</reference>
<evidence type="ECO:0000256" key="8">
    <source>
        <dbReference type="SAM" id="MobiDB-lite"/>
    </source>
</evidence>
<dbReference type="Ensembl" id="ENSHCOT00000025252.1">
    <property type="protein sequence ID" value="ENSHCOP00000016998.1"/>
    <property type="gene ID" value="ENSHCOG00000020812.1"/>
</dbReference>
<evidence type="ECO:0000256" key="5">
    <source>
        <dbReference type="ARBA" id="ARBA00022989"/>
    </source>
</evidence>
<organism evidence="11 12">
    <name type="scientific">Hippocampus comes</name>
    <name type="common">Tiger tail seahorse</name>
    <dbReference type="NCBI Taxonomy" id="109280"/>
    <lineage>
        <taxon>Eukaryota</taxon>
        <taxon>Metazoa</taxon>
        <taxon>Chordata</taxon>
        <taxon>Craniata</taxon>
        <taxon>Vertebrata</taxon>
        <taxon>Euteleostomi</taxon>
        <taxon>Actinopterygii</taxon>
        <taxon>Neopterygii</taxon>
        <taxon>Teleostei</taxon>
        <taxon>Neoteleostei</taxon>
        <taxon>Acanthomorphata</taxon>
        <taxon>Syngnathiaria</taxon>
        <taxon>Syngnathiformes</taxon>
        <taxon>Syngnathoidei</taxon>
        <taxon>Syngnathidae</taxon>
        <taxon>Hippocampus</taxon>
    </lineage>
</organism>